<sequence length="138" mass="15412">KSLAVIGQVKAQLLRAFAMRDLGETRFYLGFEIERDRAAWTILVTQRRYISNILEKFGMKGSNSRATPMDANLRLTTEGDPLDTSVHPYSEVVGSLLYLAVCSRPDISFAVGSLARFMAKPTINHWNAAKGVLRYLMG</sequence>
<evidence type="ECO:0000259" key="1">
    <source>
        <dbReference type="Pfam" id="PF07727"/>
    </source>
</evidence>
<evidence type="ECO:0000313" key="2">
    <source>
        <dbReference type="EMBL" id="GLI63720.1"/>
    </source>
</evidence>
<dbReference type="Proteomes" id="UP001165090">
    <property type="component" value="Unassembled WGS sequence"/>
</dbReference>
<name>A0ABQ5S1E8_9CHLO</name>
<dbReference type="InterPro" id="IPR013103">
    <property type="entry name" value="RVT_2"/>
</dbReference>
<accession>A0ABQ5S1E8</accession>
<keyword evidence="3" id="KW-1185">Reference proteome</keyword>
<organism evidence="2 3">
    <name type="scientific">Volvox africanus</name>
    <dbReference type="NCBI Taxonomy" id="51714"/>
    <lineage>
        <taxon>Eukaryota</taxon>
        <taxon>Viridiplantae</taxon>
        <taxon>Chlorophyta</taxon>
        <taxon>core chlorophytes</taxon>
        <taxon>Chlorophyceae</taxon>
        <taxon>CS clade</taxon>
        <taxon>Chlamydomonadales</taxon>
        <taxon>Volvocaceae</taxon>
        <taxon>Volvox</taxon>
    </lineage>
</organism>
<feature type="domain" description="Reverse transcriptase Ty1/copia-type" evidence="1">
    <location>
        <begin position="3"/>
        <end position="70"/>
    </location>
</feature>
<dbReference type="Pfam" id="PF07727">
    <property type="entry name" value="RVT_2"/>
    <property type="match status" value="1"/>
</dbReference>
<protein>
    <recommendedName>
        <fullName evidence="1">Reverse transcriptase Ty1/copia-type domain-containing protein</fullName>
    </recommendedName>
</protein>
<proteinExistence type="predicted"/>
<evidence type="ECO:0000313" key="3">
    <source>
        <dbReference type="Proteomes" id="UP001165090"/>
    </source>
</evidence>
<feature type="non-terminal residue" evidence="2">
    <location>
        <position position="138"/>
    </location>
</feature>
<gene>
    <name evidence="2" type="ORF">VaNZ11_006774</name>
</gene>
<comment type="caution">
    <text evidence="2">The sequence shown here is derived from an EMBL/GenBank/DDBJ whole genome shotgun (WGS) entry which is preliminary data.</text>
</comment>
<feature type="non-terminal residue" evidence="2">
    <location>
        <position position="1"/>
    </location>
</feature>
<reference evidence="2 3" key="1">
    <citation type="journal article" date="2023" name="IScience">
        <title>Expanded male sex-determining region conserved during the evolution of homothallism in the green alga Volvox.</title>
        <authorList>
            <person name="Yamamoto K."/>
            <person name="Matsuzaki R."/>
            <person name="Mahakham W."/>
            <person name="Heman W."/>
            <person name="Sekimoto H."/>
            <person name="Kawachi M."/>
            <person name="Minakuchi Y."/>
            <person name="Toyoda A."/>
            <person name="Nozaki H."/>
        </authorList>
    </citation>
    <scope>NUCLEOTIDE SEQUENCE [LARGE SCALE GENOMIC DNA]</scope>
    <source>
        <strain evidence="2 3">NIES-4468</strain>
    </source>
</reference>
<dbReference type="PANTHER" id="PTHR11439">
    <property type="entry name" value="GAG-POL-RELATED RETROTRANSPOSON"/>
    <property type="match status" value="1"/>
</dbReference>
<dbReference type="EMBL" id="BSDZ01000016">
    <property type="protein sequence ID" value="GLI63720.1"/>
    <property type="molecule type" value="Genomic_DNA"/>
</dbReference>